<organism evidence="1 2">
    <name type="scientific">Bacteroides clarus</name>
    <dbReference type="NCBI Taxonomy" id="626929"/>
    <lineage>
        <taxon>Bacteria</taxon>
        <taxon>Pseudomonadati</taxon>
        <taxon>Bacteroidota</taxon>
        <taxon>Bacteroidia</taxon>
        <taxon>Bacteroidales</taxon>
        <taxon>Bacteroidaceae</taxon>
        <taxon>Bacteroides</taxon>
    </lineage>
</organism>
<name>A0A1Y4JH07_9BACE</name>
<evidence type="ECO:0000313" key="2">
    <source>
        <dbReference type="Proteomes" id="UP000196587"/>
    </source>
</evidence>
<dbReference type="RefSeq" id="WP_087413598.1">
    <property type="nucleotide sequence ID" value="NZ_NFKE01000018.1"/>
</dbReference>
<reference evidence="2" key="1">
    <citation type="submission" date="2017-04" db="EMBL/GenBank/DDBJ databases">
        <title>Function of individual gut microbiota members based on whole genome sequencing of pure cultures obtained from chicken caecum.</title>
        <authorList>
            <person name="Medvecky M."/>
            <person name="Cejkova D."/>
            <person name="Polansky O."/>
            <person name="Karasova D."/>
            <person name="Kubasova T."/>
            <person name="Cizek A."/>
            <person name="Rychlik I."/>
        </authorList>
    </citation>
    <scope>NUCLEOTIDE SEQUENCE [LARGE SCALE GENOMIC DNA]</scope>
    <source>
        <strain evidence="2">An189</strain>
    </source>
</reference>
<dbReference type="Proteomes" id="UP000196587">
    <property type="component" value="Unassembled WGS sequence"/>
</dbReference>
<protein>
    <submittedName>
        <fullName evidence="1">Uncharacterized protein</fullName>
    </submittedName>
</protein>
<proteinExistence type="predicted"/>
<gene>
    <name evidence="1" type="ORF">B5F24_16330</name>
</gene>
<comment type="caution">
    <text evidence="1">The sequence shown here is derived from an EMBL/GenBank/DDBJ whole genome shotgun (WGS) entry which is preliminary data.</text>
</comment>
<sequence>MAEETNPNKLVTAPEFKKNVGAWMDSIIGISGNILQLRTRGTDELSRSLEKKMRYAEGGTEDEINRIAFKFKQYGVFVHYGVGRGYTRINGVVVKGYNLYNRKKRKWRNEDIKSALIKKGYSHAEIKKQKYQTQVGTFTVLRKPVDFIDGVINQHITELADISGEYYGDKAFKKILKDFDKLKIQKNGKK</sequence>
<accession>A0A1Y4JH07</accession>
<evidence type="ECO:0000313" key="1">
    <source>
        <dbReference type="EMBL" id="OUP31797.1"/>
    </source>
</evidence>
<dbReference type="EMBL" id="NFKE01000018">
    <property type="protein sequence ID" value="OUP31797.1"/>
    <property type="molecule type" value="Genomic_DNA"/>
</dbReference>
<dbReference type="AlphaFoldDB" id="A0A1Y4JH07"/>